<evidence type="ECO:0000256" key="3">
    <source>
        <dbReference type="ARBA" id="ARBA00022448"/>
    </source>
</evidence>
<organism evidence="15 16">
    <name type="scientific">Magnetospirillum gryphiswaldense (strain DSM 6361 / JCM 21280 / NBRC 15271 / MSR-1)</name>
    <dbReference type="NCBI Taxonomy" id="431944"/>
    <lineage>
        <taxon>Bacteria</taxon>
        <taxon>Pseudomonadati</taxon>
        <taxon>Pseudomonadota</taxon>
        <taxon>Alphaproteobacteria</taxon>
        <taxon>Rhodospirillales</taxon>
        <taxon>Rhodospirillaceae</taxon>
        <taxon>Magnetospirillum</taxon>
    </lineage>
</organism>
<dbReference type="Gene3D" id="1.20.950.20">
    <property type="entry name" value="Transmembrane di-heme cytochromes, Chain C"/>
    <property type="match status" value="1"/>
</dbReference>
<evidence type="ECO:0000256" key="4">
    <source>
        <dbReference type="ARBA" id="ARBA00022475"/>
    </source>
</evidence>
<keyword evidence="3" id="KW-0813">Transport</keyword>
<dbReference type="eggNOG" id="COG3038">
    <property type="taxonomic scope" value="Bacteria"/>
</dbReference>
<dbReference type="InterPro" id="IPR011577">
    <property type="entry name" value="Cyt_b561_bac/Ni-Hgenase"/>
</dbReference>
<keyword evidence="7" id="KW-0479">Metal-binding</keyword>
<feature type="transmembrane region" description="Helical" evidence="13">
    <location>
        <begin position="84"/>
        <end position="108"/>
    </location>
</feature>
<evidence type="ECO:0000313" key="16">
    <source>
        <dbReference type="Proteomes" id="UP000018922"/>
    </source>
</evidence>
<dbReference type="GO" id="GO:0005886">
    <property type="term" value="C:plasma membrane"/>
    <property type="evidence" value="ECO:0007669"/>
    <property type="project" value="UniProtKB-SubCell"/>
</dbReference>
<feature type="domain" description="Cytochrome b561 bacterial/Ni-hydrogenase" evidence="14">
    <location>
        <begin position="6"/>
        <end position="177"/>
    </location>
</feature>
<keyword evidence="10" id="KW-0408">Iron</keyword>
<dbReference type="KEGG" id="mgy:MGMSRv2__4149"/>
<feature type="transmembrane region" description="Helical" evidence="13">
    <location>
        <begin position="12"/>
        <end position="32"/>
    </location>
</feature>
<evidence type="ECO:0000256" key="12">
    <source>
        <dbReference type="ARBA" id="ARBA00037975"/>
    </source>
</evidence>
<dbReference type="GO" id="GO:0046872">
    <property type="term" value="F:metal ion binding"/>
    <property type="evidence" value="ECO:0007669"/>
    <property type="project" value="UniProtKB-KW"/>
</dbReference>
<protein>
    <submittedName>
        <fullName evidence="15">Cytochrome B561</fullName>
    </submittedName>
</protein>
<keyword evidence="4" id="KW-1003">Cell membrane</keyword>
<dbReference type="InterPro" id="IPR052168">
    <property type="entry name" value="Cytochrome_b561_oxidase"/>
</dbReference>
<comment type="similarity">
    <text evidence="12">Belongs to the cytochrome b561 family.</text>
</comment>
<name>V6F7D5_MAGGM</name>
<evidence type="ECO:0000256" key="1">
    <source>
        <dbReference type="ARBA" id="ARBA00001970"/>
    </source>
</evidence>
<evidence type="ECO:0000256" key="7">
    <source>
        <dbReference type="ARBA" id="ARBA00022723"/>
    </source>
</evidence>
<accession>V6F7D5</accession>
<dbReference type="EMBL" id="HG794546">
    <property type="protein sequence ID" value="CDL01364.1"/>
    <property type="molecule type" value="Genomic_DNA"/>
</dbReference>
<keyword evidence="11 13" id="KW-0472">Membrane</keyword>
<feature type="transmembrane region" description="Helical" evidence="13">
    <location>
        <begin position="44"/>
        <end position="63"/>
    </location>
</feature>
<dbReference type="SUPFAM" id="SSF81342">
    <property type="entry name" value="Transmembrane di-heme cytochromes"/>
    <property type="match status" value="1"/>
</dbReference>
<dbReference type="PANTHER" id="PTHR30529:SF1">
    <property type="entry name" value="CYTOCHROME B561 HOMOLOG 2"/>
    <property type="match status" value="1"/>
</dbReference>
<keyword evidence="9 13" id="KW-1133">Transmembrane helix</keyword>
<evidence type="ECO:0000313" key="15">
    <source>
        <dbReference type="EMBL" id="CDL01364.1"/>
    </source>
</evidence>
<feature type="transmembrane region" description="Helical" evidence="13">
    <location>
        <begin position="143"/>
        <end position="160"/>
    </location>
</feature>
<evidence type="ECO:0000256" key="13">
    <source>
        <dbReference type="SAM" id="Phobius"/>
    </source>
</evidence>
<keyword evidence="5" id="KW-0349">Heme</keyword>
<dbReference type="STRING" id="1430440.MGMSRv2__4149"/>
<evidence type="ECO:0000259" key="14">
    <source>
        <dbReference type="Pfam" id="PF01292"/>
    </source>
</evidence>
<comment type="subcellular location">
    <subcellularLocation>
        <location evidence="2">Cell membrane</location>
        <topology evidence="2">Multi-pass membrane protein</topology>
    </subcellularLocation>
</comment>
<dbReference type="Pfam" id="PF01292">
    <property type="entry name" value="Ni_hydr_CYTB"/>
    <property type="match status" value="1"/>
</dbReference>
<sequence length="179" mass="19207">MPSPTRYDAVAMSLHWLMALVIIGLWSLGLILEELPKGDFRNEMKALHASIGALVLGLTVLRLGWRLTKPVPELPQAMVGLERLMAGAAHVGLYVLMVALPLSGIAIVETGGRALTVFGFQVLPALMAKDEGLHDLAEDGHGLLAWILAAIVIGHVLAALRHHVLLKDDVLTRMLPGGK</sequence>
<evidence type="ECO:0000256" key="2">
    <source>
        <dbReference type="ARBA" id="ARBA00004651"/>
    </source>
</evidence>
<comment type="cofactor">
    <cofactor evidence="1">
        <name>heme b</name>
        <dbReference type="ChEBI" id="CHEBI:60344"/>
    </cofactor>
</comment>
<dbReference type="HOGENOM" id="CLU_095321_4_1_5"/>
<dbReference type="Proteomes" id="UP000018922">
    <property type="component" value="Chromosome I"/>
</dbReference>
<evidence type="ECO:0000256" key="10">
    <source>
        <dbReference type="ARBA" id="ARBA00023004"/>
    </source>
</evidence>
<dbReference type="GO" id="GO:0020037">
    <property type="term" value="F:heme binding"/>
    <property type="evidence" value="ECO:0007669"/>
    <property type="project" value="TreeGrafter"/>
</dbReference>
<keyword evidence="16" id="KW-1185">Reference proteome</keyword>
<proteinExistence type="inferred from homology"/>
<dbReference type="PANTHER" id="PTHR30529">
    <property type="entry name" value="CYTOCHROME B561"/>
    <property type="match status" value="1"/>
</dbReference>
<evidence type="ECO:0000256" key="11">
    <source>
        <dbReference type="ARBA" id="ARBA00023136"/>
    </source>
</evidence>
<dbReference type="GO" id="GO:0022904">
    <property type="term" value="P:respiratory electron transport chain"/>
    <property type="evidence" value="ECO:0007669"/>
    <property type="project" value="InterPro"/>
</dbReference>
<evidence type="ECO:0000256" key="6">
    <source>
        <dbReference type="ARBA" id="ARBA00022692"/>
    </source>
</evidence>
<evidence type="ECO:0000256" key="8">
    <source>
        <dbReference type="ARBA" id="ARBA00022982"/>
    </source>
</evidence>
<keyword evidence="6 13" id="KW-0812">Transmembrane</keyword>
<dbReference type="AlphaFoldDB" id="V6F7D5"/>
<dbReference type="InterPro" id="IPR016174">
    <property type="entry name" value="Di-haem_cyt_TM"/>
</dbReference>
<evidence type="ECO:0000256" key="5">
    <source>
        <dbReference type="ARBA" id="ARBA00022617"/>
    </source>
</evidence>
<dbReference type="GO" id="GO:0009055">
    <property type="term" value="F:electron transfer activity"/>
    <property type="evidence" value="ECO:0007669"/>
    <property type="project" value="InterPro"/>
</dbReference>
<keyword evidence="8" id="KW-0249">Electron transport</keyword>
<gene>
    <name evidence="15" type="ordered locus">MGMSRv2__4149</name>
</gene>
<evidence type="ECO:0000256" key="9">
    <source>
        <dbReference type="ARBA" id="ARBA00022989"/>
    </source>
</evidence>
<reference evidence="15 16" key="1">
    <citation type="journal article" date="2014" name="Genome Announc.">
        <title>Complete genome sequence of Magnetospirillum gryphiswaldense MSR-1.</title>
        <authorList>
            <person name="Wang X."/>
            <person name="Wang Q."/>
            <person name="Zhang W."/>
            <person name="Wang Y."/>
            <person name="Li L."/>
            <person name="Wen T."/>
            <person name="Zhang T."/>
            <person name="Zhang Y."/>
            <person name="Xu J."/>
            <person name="Hu J."/>
            <person name="Li S."/>
            <person name="Liu L."/>
            <person name="Liu J."/>
            <person name="Jiang W."/>
            <person name="Tian J."/>
            <person name="Li Y."/>
            <person name="Schuler D."/>
            <person name="Wang L."/>
            <person name="Li J."/>
        </authorList>
    </citation>
    <scope>NUCLEOTIDE SEQUENCE [LARGE SCALE GENOMIC DNA]</scope>
    <source>
        <strain evidence="16">DSM 6361 / JCM 21280 / NBRC 15271 / MSR-1</strain>
    </source>
</reference>